<organism evidence="4 5">
    <name type="scientific">Parashewanella spongiae</name>
    <dbReference type="NCBI Taxonomy" id="342950"/>
    <lineage>
        <taxon>Bacteria</taxon>
        <taxon>Pseudomonadati</taxon>
        <taxon>Pseudomonadota</taxon>
        <taxon>Gammaproteobacteria</taxon>
        <taxon>Alteromonadales</taxon>
        <taxon>Shewanellaceae</taxon>
        <taxon>Parashewanella</taxon>
    </lineage>
</organism>
<dbReference type="OrthoDB" id="7210452at2"/>
<evidence type="ECO:0000313" key="5">
    <source>
        <dbReference type="Proteomes" id="UP000273022"/>
    </source>
</evidence>
<evidence type="ECO:0000256" key="2">
    <source>
        <dbReference type="ARBA" id="ARBA00023239"/>
    </source>
</evidence>
<dbReference type="GO" id="GO:0042597">
    <property type="term" value="C:periplasmic space"/>
    <property type="evidence" value="ECO:0007669"/>
    <property type="project" value="InterPro"/>
</dbReference>
<dbReference type="Gene3D" id="1.50.10.100">
    <property type="entry name" value="Chondroitin AC/alginate lyase"/>
    <property type="match status" value="1"/>
</dbReference>
<reference evidence="4 5" key="1">
    <citation type="submission" date="2018-09" db="EMBL/GenBank/DDBJ databases">
        <title>Phylogeny of the Shewanellaceae, and recommendation for two new genera, Pseudoshewanella and Parashewanella.</title>
        <authorList>
            <person name="Wang G."/>
        </authorList>
    </citation>
    <scope>NUCLEOTIDE SEQUENCE [LARGE SCALE GENOMIC DNA]</scope>
    <source>
        <strain evidence="4 5">KCTC 22492</strain>
    </source>
</reference>
<evidence type="ECO:0000256" key="1">
    <source>
        <dbReference type="ARBA" id="ARBA00022729"/>
    </source>
</evidence>
<dbReference type="InterPro" id="IPR008929">
    <property type="entry name" value="Chondroitin_lyas"/>
</dbReference>
<dbReference type="SUPFAM" id="SSF48230">
    <property type="entry name" value="Chondroitin AC/alginate lyase"/>
    <property type="match status" value="1"/>
</dbReference>
<dbReference type="Proteomes" id="UP000273022">
    <property type="component" value="Unassembled WGS sequence"/>
</dbReference>
<evidence type="ECO:0000259" key="3">
    <source>
        <dbReference type="Pfam" id="PF05426"/>
    </source>
</evidence>
<dbReference type="InterPro" id="IPR008397">
    <property type="entry name" value="Alginate_lyase_dom"/>
</dbReference>
<gene>
    <name evidence="4" type="ORF">D5R81_13690</name>
</gene>
<accession>A0A3A6TRD4</accession>
<proteinExistence type="predicted"/>
<dbReference type="Pfam" id="PF05426">
    <property type="entry name" value="Alginate_lyase"/>
    <property type="match status" value="1"/>
</dbReference>
<sequence>MIVCVKVLLMTLGILLMTGCHVLRPSYDIPKSTSTRDFDCSKMISTKPYVKSLEFSSKYGPRDNVNNKGRDKTHTKSAALYQQETADIRQFEKNLSKLATLHAEGKYSSQSLFDCMLDTIEPWANNNALMGNATNHTGKSVRKWSLAAISSNLIAFKSHIDLNNPRVVNITHWIDRITNKAITEWSNRKIDKINNHDYWAGWAVMNSAILLNNNDYYQWALNRYRIAMSQLTSDGFLPNELKRNSRALSYHNYALIPLVMMADLAYANGDDMISSQSAEINLLVDNVSLGLNSSSAFQHSVTDKLLPEQNIKNLYVQSSLAWIPVYLKYHNSKSLAELNKKYGPFKSSRLGGNVSLQVIYSSTSNKF</sequence>
<dbReference type="AlphaFoldDB" id="A0A3A6TRD4"/>
<keyword evidence="1" id="KW-0732">Signal</keyword>
<protein>
    <recommendedName>
        <fullName evidence="3">Alginate lyase domain-containing protein</fullName>
    </recommendedName>
</protein>
<comment type="caution">
    <text evidence="4">The sequence shown here is derived from an EMBL/GenBank/DDBJ whole genome shotgun (WGS) entry which is preliminary data.</text>
</comment>
<keyword evidence="2" id="KW-0456">Lyase</keyword>
<feature type="domain" description="Alginate lyase" evidence="3">
    <location>
        <begin position="68"/>
        <end position="288"/>
    </location>
</feature>
<name>A0A3A6TRD4_9GAMM</name>
<dbReference type="GO" id="GO:0016829">
    <property type="term" value="F:lyase activity"/>
    <property type="evidence" value="ECO:0007669"/>
    <property type="project" value="UniProtKB-KW"/>
</dbReference>
<dbReference type="EMBL" id="QYYH01000091">
    <property type="protein sequence ID" value="RJY10954.1"/>
    <property type="molecule type" value="Genomic_DNA"/>
</dbReference>
<dbReference type="PROSITE" id="PS51257">
    <property type="entry name" value="PROKAR_LIPOPROTEIN"/>
    <property type="match status" value="1"/>
</dbReference>
<keyword evidence="5" id="KW-1185">Reference proteome</keyword>
<evidence type="ECO:0000313" key="4">
    <source>
        <dbReference type="EMBL" id="RJY10954.1"/>
    </source>
</evidence>